<keyword evidence="1" id="KW-0378">Hydrolase</keyword>
<gene>
    <name evidence="3" type="ORF">K7472_01320</name>
</gene>
<dbReference type="Pfam" id="PF07228">
    <property type="entry name" value="SpoIIE"/>
    <property type="match status" value="1"/>
</dbReference>
<dbReference type="InterPro" id="IPR052016">
    <property type="entry name" value="Bact_Sigma-Reg"/>
</dbReference>
<dbReference type="SMART" id="SM00331">
    <property type="entry name" value="PP2C_SIG"/>
    <property type="match status" value="1"/>
</dbReference>
<evidence type="ECO:0000259" key="2">
    <source>
        <dbReference type="SMART" id="SM00331"/>
    </source>
</evidence>
<evidence type="ECO:0000256" key="1">
    <source>
        <dbReference type="ARBA" id="ARBA00022801"/>
    </source>
</evidence>
<accession>A0ABS7QM73</accession>
<name>A0ABS7QM73_9ACTN</name>
<proteinExistence type="predicted"/>
<reference evidence="3 4" key="1">
    <citation type="submission" date="2021-08" db="EMBL/GenBank/DDBJ databases">
        <title>Streptomyces sp. PTM05 isolated from lichen.</title>
        <authorList>
            <person name="Somphong A."/>
            <person name="Phongsopitanun W."/>
            <person name="Tanasupawat S."/>
        </authorList>
    </citation>
    <scope>NUCLEOTIDE SEQUENCE [LARGE SCALE GENOMIC DNA]</scope>
    <source>
        <strain evidence="3 4">Ptm05</strain>
    </source>
</reference>
<dbReference type="Gene3D" id="3.60.40.10">
    <property type="entry name" value="PPM-type phosphatase domain"/>
    <property type="match status" value="1"/>
</dbReference>
<keyword evidence="4" id="KW-1185">Reference proteome</keyword>
<dbReference type="InterPro" id="IPR001932">
    <property type="entry name" value="PPM-type_phosphatase-like_dom"/>
</dbReference>
<organism evidence="3 4">
    <name type="scientific">Streptantibioticus parmotrematis</name>
    <dbReference type="NCBI Taxonomy" id="2873249"/>
    <lineage>
        <taxon>Bacteria</taxon>
        <taxon>Bacillati</taxon>
        <taxon>Actinomycetota</taxon>
        <taxon>Actinomycetes</taxon>
        <taxon>Kitasatosporales</taxon>
        <taxon>Streptomycetaceae</taxon>
        <taxon>Streptantibioticus</taxon>
    </lineage>
</organism>
<evidence type="ECO:0000313" key="3">
    <source>
        <dbReference type="EMBL" id="MBY8883485.1"/>
    </source>
</evidence>
<protein>
    <submittedName>
        <fullName evidence="3">Serine/threonine-protein phosphatase</fullName>
    </submittedName>
</protein>
<dbReference type="InterPro" id="IPR036457">
    <property type="entry name" value="PPM-type-like_dom_sf"/>
</dbReference>
<evidence type="ECO:0000313" key="4">
    <source>
        <dbReference type="Proteomes" id="UP001198565"/>
    </source>
</evidence>
<dbReference type="PANTHER" id="PTHR43156">
    <property type="entry name" value="STAGE II SPORULATION PROTEIN E-RELATED"/>
    <property type="match status" value="1"/>
</dbReference>
<feature type="domain" description="PPM-type phosphatase" evidence="2">
    <location>
        <begin position="58"/>
        <end position="269"/>
    </location>
</feature>
<dbReference type="Proteomes" id="UP001198565">
    <property type="component" value="Unassembled WGS sequence"/>
</dbReference>
<comment type="caution">
    <text evidence="3">The sequence shown here is derived from an EMBL/GenBank/DDBJ whole genome shotgun (WGS) entry which is preliminary data.</text>
</comment>
<dbReference type="RefSeq" id="WP_222973103.1">
    <property type="nucleotide sequence ID" value="NZ_JAINVZ010000001.1"/>
</dbReference>
<sequence>MTWRRPTRSASADDLLAKLGRLTAQARDRAEMHRARVELAEALQREMLPSALPALPGLRTAAGYQPARDGLDIGGDWYDGFRLPDGTLGFSIGDAQGHDVEAAAFMGQVRIALRALAGAVADPGEVLSRLNDLLFSMDTDLFATCTFLRYDPGTRVLASTRAGHIPTVFATAGGGCLVDDGDCGIPLGILPGQHYPVARQRLSGTGAVVLVTDGVVEGPSFALDDGLREVARVAVSGAADPPERLAARVLGVSTHTGHADDAAVLVLRHGGPADGTRRLRTGG</sequence>
<dbReference type="PANTHER" id="PTHR43156:SF2">
    <property type="entry name" value="STAGE II SPORULATION PROTEIN E"/>
    <property type="match status" value="1"/>
</dbReference>
<dbReference type="EMBL" id="JAINVZ010000001">
    <property type="protein sequence ID" value="MBY8883485.1"/>
    <property type="molecule type" value="Genomic_DNA"/>
</dbReference>